<evidence type="ECO:0000313" key="4">
    <source>
        <dbReference type="Proteomes" id="UP001302745"/>
    </source>
</evidence>
<evidence type="ECO:0000256" key="2">
    <source>
        <dbReference type="SAM" id="MobiDB-lite"/>
    </source>
</evidence>
<gene>
    <name evidence="3" type="ORF">C8A00DRAFT_37700</name>
</gene>
<name>A0AAN6VDX7_9PEZI</name>
<dbReference type="Proteomes" id="UP001302745">
    <property type="component" value="Unassembled WGS sequence"/>
</dbReference>
<evidence type="ECO:0000256" key="1">
    <source>
        <dbReference type="SAM" id="Coils"/>
    </source>
</evidence>
<feature type="region of interest" description="Disordered" evidence="2">
    <location>
        <begin position="1"/>
        <end position="25"/>
    </location>
</feature>
<dbReference type="EMBL" id="MU857133">
    <property type="protein sequence ID" value="KAK4149698.1"/>
    <property type="molecule type" value="Genomic_DNA"/>
</dbReference>
<sequence>MASQNPSALPAFREPALPVPPAPPGREHHVEPVFLDVSTIEEVIEYIVNSRQNISACHWGSEPLLSFHWQASQVHDLSEQLDARLVEIGQPKIQRFEYDYESKTVFLKIGESRLHYKVQIGLRDYIMNYIAKSVATADPTIRDFLRSIEEPGTALIEYQDKLCKQPDGSFGRAHQYIDSSDGKIRVALIVDLQYPDIKKAWVSLLAADDSSNRWVQHSELFYDDDLDQQPVGQVDLYLSDFLGPTGLPAALCRPSTAELATGVSRPPQIILTYERLKAIFRRARYSHNPTKFTTEVGDEEENPYEEVERRVAEARNEVRNKARTEMERRFAEERNEAHIEMDRWMAEERNKAHIEMDRWMAEERNKTRVEMDRWMAEERTKARVETDWWMAEECTEARIEMERRLAEECTEARIKMERRLAEAHNEARIKMERRLAEAHNEARIEMERRMA</sequence>
<dbReference type="AlphaFoldDB" id="A0AAN6VDX7"/>
<proteinExistence type="predicted"/>
<keyword evidence="1" id="KW-0175">Coiled coil</keyword>
<protein>
    <submittedName>
        <fullName evidence="3">Uncharacterized protein</fullName>
    </submittedName>
</protein>
<accession>A0AAN6VDX7</accession>
<reference evidence="3" key="1">
    <citation type="journal article" date="2023" name="Mol. Phylogenet. Evol.">
        <title>Genome-scale phylogeny and comparative genomics of the fungal order Sordariales.</title>
        <authorList>
            <person name="Hensen N."/>
            <person name="Bonometti L."/>
            <person name="Westerberg I."/>
            <person name="Brannstrom I.O."/>
            <person name="Guillou S."/>
            <person name="Cros-Aarteil S."/>
            <person name="Calhoun S."/>
            <person name="Haridas S."/>
            <person name="Kuo A."/>
            <person name="Mondo S."/>
            <person name="Pangilinan J."/>
            <person name="Riley R."/>
            <person name="LaButti K."/>
            <person name="Andreopoulos B."/>
            <person name="Lipzen A."/>
            <person name="Chen C."/>
            <person name="Yan M."/>
            <person name="Daum C."/>
            <person name="Ng V."/>
            <person name="Clum A."/>
            <person name="Steindorff A."/>
            <person name="Ohm R.A."/>
            <person name="Martin F."/>
            <person name="Silar P."/>
            <person name="Natvig D.O."/>
            <person name="Lalanne C."/>
            <person name="Gautier V."/>
            <person name="Ament-Velasquez S.L."/>
            <person name="Kruys A."/>
            <person name="Hutchinson M.I."/>
            <person name="Powell A.J."/>
            <person name="Barry K."/>
            <person name="Miller A.N."/>
            <person name="Grigoriev I.V."/>
            <person name="Debuchy R."/>
            <person name="Gladieux P."/>
            <person name="Hiltunen Thoren M."/>
            <person name="Johannesson H."/>
        </authorList>
    </citation>
    <scope>NUCLEOTIDE SEQUENCE</scope>
    <source>
        <strain evidence="3">CBS 538.74</strain>
    </source>
</reference>
<feature type="coiled-coil region" evidence="1">
    <location>
        <begin position="406"/>
        <end position="441"/>
    </location>
</feature>
<comment type="caution">
    <text evidence="3">The sequence shown here is derived from an EMBL/GenBank/DDBJ whole genome shotgun (WGS) entry which is preliminary data.</text>
</comment>
<reference evidence="3" key="2">
    <citation type="submission" date="2023-05" db="EMBL/GenBank/DDBJ databases">
        <authorList>
            <consortium name="Lawrence Berkeley National Laboratory"/>
            <person name="Steindorff A."/>
            <person name="Hensen N."/>
            <person name="Bonometti L."/>
            <person name="Westerberg I."/>
            <person name="Brannstrom I.O."/>
            <person name="Guillou S."/>
            <person name="Cros-Aarteil S."/>
            <person name="Calhoun S."/>
            <person name="Haridas S."/>
            <person name="Kuo A."/>
            <person name="Mondo S."/>
            <person name="Pangilinan J."/>
            <person name="Riley R."/>
            <person name="Labutti K."/>
            <person name="Andreopoulos B."/>
            <person name="Lipzen A."/>
            <person name="Chen C."/>
            <person name="Yanf M."/>
            <person name="Daum C."/>
            <person name="Ng V."/>
            <person name="Clum A."/>
            <person name="Ohm R."/>
            <person name="Martin F."/>
            <person name="Silar P."/>
            <person name="Natvig D."/>
            <person name="Lalanne C."/>
            <person name="Gautier V."/>
            <person name="Ament-Velasquez S.L."/>
            <person name="Kruys A."/>
            <person name="Hutchinson M.I."/>
            <person name="Powell A.J."/>
            <person name="Barry K."/>
            <person name="Miller A.N."/>
            <person name="Grigoriev I.V."/>
            <person name="Debuchy R."/>
            <person name="Gladieux P."/>
            <person name="Thoren M.H."/>
            <person name="Johannesson H."/>
        </authorList>
    </citation>
    <scope>NUCLEOTIDE SEQUENCE</scope>
    <source>
        <strain evidence="3">CBS 538.74</strain>
    </source>
</reference>
<evidence type="ECO:0000313" key="3">
    <source>
        <dbReference type="EMBL" id="KAK4149698.1"/>
    </source>
</evidence>
<organism evidence="3 4">
    <name type="scientific">Chaetomidium leptoderma</name>
    <dbReference type="NCBI Taxonomy" id="669021"/>
    <lineage>
        <taxon>Eukaryota</taxon>
        <taxon>Fungi</taxon>
        <taxon>Dikarya</taxon>
        <taxon>Ascomycota</taxon>
        <taxon>Pezizomycotina</taxon>
        <taxon>Sordariomycetes</taxon>
        <taxon>Sordariomycetidae</taxon>
        <taxon>Sordariales</taxon>
        <taxon>Chaetomiaceae</taxon>
        <taxon>Chaetomidium</taxon>
    </lineage>
</organism>
<keyword evidence="4" id="KW-1185">Reference proteome</keyword>